<protein>
    <submittedName>
        <fullName evidence="3">Uncharacterized protein</fullName>
    </submittedName>
</protein>
<accession>A0A166L0Z5</accession>
<keyword evidence="1" id="KW-0812">Transmembrane</keyword>
<feature type="chain" id="PRO_5007876595" evidence="2">
    <location>
        <begin position="29"/>
        <end position="305"/>
    </location>
</feature>
<keyword evidence="4" id="KW-1185">Reference proteome</keyword>
<gene>
    <name evidence="3" type="ORF">FIBSPDRAFT_1043545</name>
</gene>
<evidence type="ECO:0000256" key="2">
    <source>
        <dbReference type="SAM" id="SignalP"/>
    </source>
</evidence>
<evidence type="ECO:0000256" key="1">
    <source>
        <dbReference type="SAM" id="Phobius"/>
    </source>
</evidence>
<evidence type="ECO:0000313" key="3">
    <source>
        <dbReference type="EMBL" id="KZP22458.1"/>
    </source>
</evidence>
<feature type="transmembrane region" description="Helical" evidence="1">
    <location>
        <begin position="283"/>
        <end position="303"/>
    </location>
</feature>
<dbReference type="AlphaFoldDB" id="A0A166L0Z5"/>
<sequence length="305" mass="33503">MSGLRLARVKLWLIKGVVWFLMRYDALACQLLQPLHSICYTTHPKHLADHLCVRHVVRGEARVVTGGGLTDADTGEGPRQFGEHAAAHSVVVACILLSVTNEVLVVGRSTRLSPTSVSSTPVFPIEYAKRSFSLVASTANSHLFFFRVRAGFAHSRMTQALFCFLLVIAVSPVSQFHQYPIHCDTRSPHSLLSNCAVFLNDTGVCLFISSNSAVLSRISRALLRSGLLYYGCVSCPFPSSRRLALIPFRPITQTDLVPPRSLTIGFRIASTIHVFLGLLYAEFVGMISVGLSSALACCVFRIWRP</sequence>
<evidence type="ECO:0000313" key="4">
    <source>
        <dbReference type="Proteomes" id="UP000076532"/>
    </source>
</evidence>
<keyword evidence="1" id="KW-0472">Membrane</keyword>
<feature type="signal peptide" evidence="2">
    <location>
        <begin position="1"/>
        <end position="28"/>
    </location>
</feature>
<keyword evidence="2" id="KW-0732">Signal</keyword>
<dbReference type="EMBL" id="KV417539">
    <property type="protein sequence ID" value="KZP22458.1"/>
    <property type="molecule type" value="Genomic_DNA"/>
</dbReference>
<keyword evidence="1" id="KW-1133">Transmembrane helix</keyword>
<organism evidence="3 4">
    <name type="scientific">Athelia psychrophila</name>
    <dbReference type="NCBI Taxonomy" id="1759441"/>
    <lineage>
        <taxon>Eukaryota</taxon>
        <taxon>Fungi</taxon>
        <taxon>Dikarya</taxon>
        <taxon>Basidiomycota</taxon>
        <taxon>Agaricomycotina</taxon>
        <taxon>Agaricomycetes</taxon>
        <taxon>Agaricomycetidae</taxon>
        <taxon>Atheliales</taxon>
        <taxon>Atheliaceae</taxon>
        <taxon>Athelia</taxon>
    </lineage>
</organism>
<proteinExistence type="predicted"/>
<name>A0A166L0Z5_9AGAM</name>
<dbReference type="Proteomes" id="UP000076532">
    <property type="component" value="Unassembled WGS sequence"/>
</dbReference>
<reference evidence="3 4" key="1">
    <citation type="journal article" date="2016" name="Mol. Biol. Evol.">
        <title>Comparative Genomics of Early-Diverging Mushroom-Forming Fungi Provides Insights into the Origins of Lignocellulose Decay Capabilities.</title>
        <authorList>
            <person name="Nagy L.G."/>
            <person name="Riley R."/>
            <person name="Tritt A."/>
            <person name="Adam C."/>
            <person name="Daum C."/>
            <person name="Floudas D."/>
            <person name="Sun H."/>
            <person name="Yadav J.S."/>
            <person name="Pangilinan J."/>
            <person name="Larsson K.H."/>
            <person name="Matsuura K."/>
            <person name="Barry K."/>
            <person name="Labutti K."/>
            <person name="Kuo R."/>
            <person name="Ohm R.A."/>
            <person name="Bhattacharya S.S."/>
            <person name="Shirouzu T."/>
            <person name="Yoshinaga Y."/>
            <person name="Martin F.M."/>
            <person name="Grigoriev I.V."/>
            <person name="Hibbett D.S."/>
        </authorList>
    </citation>
    <scope>NUCLEOTIDE SEQUENCE [LARGE SCALE GENOMIC DNA]</scope>
    <source>
        <strain evidence="3 4">CBS 109695</strain>
    </source>
</reference>